<reference evidence="1 2" key="1">
    <citation type="submission" date="2014-04" db="EMBL/GenBank/DDBJ databases">
        <authorList>
            <person name="Bishop-Lilly K.A."/>
            <person name="Broomall S.M."/>
            <person name="Chain P.S."/>
            <person name="Chertkov O."/>
            <person name="Coyne S.R."/>
            <person name="Daligault H.E."/>
            <person name="Davenport K.W."/>
            <person name="Erkkila T."/>
            <person name="Frey K.G."/>
            <person name="Gibbons H.S."/>
            <person name="Gu W."/>
            <person name="Jaissle J."/>
            <person name="Johnson S.L."/>
            <person name="Koroleva G.I."/>
            <person name="Ladner J.T."/>
            <person name="Lo C.-C."/>
            <person name="Minogue T.D."/>
            <person name="Munk C."/>
            <person name="Palacios G.F."/>
            <person name="Redden C.L."/>
            <person name="Rosenzweig C.N."/>
            <person name="Scholz M.B."/>
            <person name="Teshima H."/>
            <person name="Xu Y."/>
        </authorList>
    </citation>
    <scope>NUCLEOTIDE SEQUENCE [LARGE SCALE GENOMIC DNA]</scope>
    <source>
        <strain evidence="2">gladioli</strain>
    </source>
</reference>
<dbReference type="Proteomes" id="UP000029590">
    <property type="component" value="Unassembled WGS sequence"/>
</dbReference>
<evidence type="ECO:0000313" key="1">
    <source>
        <dbReference type="EMBL" id="KGC11343.1"/>
    </source>
</evidence>
<evidence type="ECO:0000313" key="2">
    <source>
        <dbReference type="Proteomes" id="UP000029590"/>
    </source>
</evidence>
<proteinExistence type="predicted"/>
<dbReference type="EMBL" id="JPGG01000017">
    <property type="protein sequence ID" value="KGC11343.1"/>
    <property type="molecule type" value="Genomic_DNA"/>
</dbReference>
<organism evidence="1 2">
    <name type="scientific">Burkholderia gladioli</name>
    <name type="common">Pseudomonas marginata</name>
    <name type="synonym">Phytomonas marginata</name>
    <dbReference type="NCBI Taxonomy" id="28095"/>
    <lineage>
        <taxon>Bacteria</taxon>
        <taxon>Pseudomonadati</taxon>
        <taxon>Pseudomonadota</taxon>
        <taxon>Betaproteobacteria</taxon>
        <taxon>Burkholderiales</taxon>
        <taxon>Burkholderiaceae</taxon>
        <taxon>Burkholderia</taxon>
    </lineage>
</organism>
<accession>A0AAW3ETW2</accession>
<dbReference type="AlphaFoldDB" id="A0AAW3ETW2"/>
<name>A0AAW3ETW2_BURGA</name>
<comment type="caution">
    <text evidence="1">The sequence shown here is derived from an EMBL/GenBank/DDBJ whole genome shotgun (WGS) entry which is preliminary data.</text>
</comment>
<sequence length="81" mass="8871">MFATLALPDRDWNCGRQMRTRHARNDSAVHAAGAFGREAVSQIAHAIAEGIGDGQPRAYCAPRPSQFSGHCSLWMAVQRCM</sequence>
<protein>
    <recommendedName>
        <fullName evidence="3">Transposase</fullName>
    </recommendedName>
</protein>
<evidence type="ECO:0008006" key="3">
    <source>
        <dbReference type="Google" id="ProtNLM"/>
    </source>
</evidence>
<gene>
    <name evidence="1" type="ORF">DM48_7244</name>
</gene>